<sequence length="87" mass="8922">MRGVIRLGDPTSHGGRVITASTKTIIQGKPVARVGDLVSCPIPEHGNNPIVEGEANFKDEGKPVALDGHKSACGCTLISTTSDVSVG</sequence>
<dbReference type="OrthoDB" id="9807902at2"/>
<gene>
    <name evidence="1" type="ORF">GA0061080_10165</name>
</gene>
<evidence type="ECO:0000313" key="1">
    <source>
        <dbReference type="EMBL" id="SCC00599.1"/>
    </source>
</evidence>
<organism evidence="1 2">
    <name type="scientific">Gilliamella intestini</name>
    <dbReference type="NCBI Taxonomy" id="1798183"/>
    <lineage>
        <taxon>Bacteria</taxon>
        <taxon>Pseudomonadati</taxon>
        <taxon>Pseudomonadota</taxon>
        <taxon>Gammaproteobacteria</taxon>
        <taxon>Orbales</taxon>
        <taxon>Orbaceae</taxon>
        <taxon>Gilliamella</taxon>
    </lineage>
</organism>
<dbReference type="CDD" id="cd14744">
    <property type="entry name" value="PAAR_CT_2"/>
    <property type="match status" value="1"/>
</dbReference>
<accession>A0A1C4B1A4</accession>
<dbReference type="Pfam" id="PF05488">
    <property type="entry name" value="PAAR_motif"/>
    <property type="match status" value="1"/>
</dbReference>
<dbReference type="InterPro" id="IPR008727">
    <property type="entry name" value="PAAR_motif"/>
</dbReference>
<dbReference type="AlphaFoldDB" id="A0A1C4B1A4"/>
<dbReference type="Proteomes" id="UP000199698">
    <property type="component" value="Unassembled WGS sequence"/>
</dbReference>
<dbReference type="EMBL" id="FMBA01000016">
    <property type="protein sequence ID" value="SCC00599.1"/>
    <property type="molecule type" value="Genomic_DNA"/>
</dbReference>
<reference evidence="2" key="1">
    <citation type="submission" date="2016-08" db="EMBL/GenBank/DDBJ databases">
        <authorList>
            <person name="Varghese N."/>
            <person name="Submissions Spin"/>
        </authorList>
    </citation>
    <scope>NUCLEOTIDE SEQUENCE [LARGE SCALE GENOMIC DNA]</scope>
    <source>
        <strain evidence="2">R-53144</strain>
    </source>
</reference>
<evidence type="ECO:0000313" key="2">
    <source>
        <dbReference type="Proteomes" id="UP000199698"/>
    </source>
</evidence>
<proteinExistence type="predicted"/>
<keyword evidence="2" id="KW-1185">Reference proteome</keyword>
<name>A0A1C4B1A4_9GAMM</name>
<protein>
    <submittedName>
        <fullName evidence="1">Zn-binding Pro-Ala-Ala-Arg (PAAR) domain-containing protein, incolved in TypeVI secretion</fullName>
    </submittedName>
</protein>
<dbReference type="STRING" id="1798183.GA0061080_10165"/>
<dbReference type="RefSeq" id="WP_065635575.1">
    <property type="nucleotide sequence ID" value="NZ_FMBA01000016.1"/>
</dbReference>
<dbReference type="Gene3D" id="2.60.200.60">
    <property type="match status" value="1"/>
</dbReference>